<protein>
    <submittedName>
        <fullName evidence="2">Uncharacterized protein</fullName>
    </submittedName>
</protein>
<name>A0A4S8MMD6_DENBC</name>
<dbReference type="OrthoDB" id="10689556at2759"/>
<evidence type="ECO:0000256" key="1">
    <source>
        <dbReference type="SAM" id="MobiDB-lite"/>
    </source>
</evidence>
<keyword evidence="3" id="KW-1185">Reference proteome</keyword>
<accession>A0A4S8MMD6</accession>
<feature type="region of interest" description="Disordered" evidence="1">
    <location>
        <begin position="662"/>
        <end position="711"/>
    </location>
</feature>
<dbReference type="AlphaFoldDB" id="A0A4S8MMD6"/>
<evidence type="ECO:0000313" key="2">
    <source>
        <dbReference type="EMBL" id="THV04073.1"/>
    </source>
</evidence>
<feature type="region of interest" description="Disordered" evidence="1">
    <location>
        <begin position="31"/>
        <end position="143"/>
    </location>
</feature>
<feature type="compositionally biased region" description="Low complexity" evidence="1">
    <location>
        <begin position="674"/>
        <end position="688"/>
    </location>
</feature>
<feature type="compositionally biased region" description="Basic and acidic residues" evidence="1">
    <location>
        <begin position="62"/>
        <end position="79"/>
    </location>
</feature>
<evidence type="ECO:0000313" key="3">
    <source>
        <dbReference type="Proteomes" id="UP000297245"/>
    </source>
</evidence>
<dbReference type="EMBL" id="ML179060">
    <property type="protein sequence ID" value="THV04073.1"/>
    <property type="molecule type" value="Genomic_DNA"/>
</dbReference>
<feature type="compositionally biased region" description="Acidic residues" evidence="1">
    <location>
        <begin position="287"/>
        <end position="301"/>
    </location>
</feature>
<feature type="compositionally biased region" description="Polar residues" evidence="1">
    <location>
        <begin position="31"/>
        <end position="56"/>
    </location>
</feature>
<reference evidence="2 3" key="1">
    <citation type="journal article" date="2019" name="Nat. Ecol. Evol.">
        <title>Megaphylogeny resolves global patterns of mushroom evolution.</title>
        <authorList>
            <person name="Varga T."/>
            <person name="Krizsan K."/>
            <person name="Foldi C."/>
            <person name="Dima B."/>
            <person name="Sanchez-Garcia M."/>
            <person name="Sanchez-Ramirez S."/>
            <person name="Szollosi G.J."/>
            <person name="Szarkandi J.G."/>
            <person name="Papp V."/>
            <person name="Albert L."/>
            <person name="Andreopoulos W."/>
            <person name="Angelini C."/>
            <person name="Antonin V."/>
            <person name="Barry K.W."/>
            <person name="Bougher N.L."/>
            <person name="Buchanan P."/>
            <person name="Buyck B."/>
            <person name="Bense V."/>
            <person name="Catcheside P."/>
            <person name="Chovatia M."/>
            <person name="Cooper J."/>
            <person name="Damon W."/>
            <person name="Desjardin D."/>
            <person name="Finy P."/>
            <person name="Geml J."/>
            <person name="Haridas S."/>
            <person name="Hughes K."/>
            <person name="Justo A."/>
            <person name="Karasinski D."/>
            <person name="Kautmanova I."/>
            <person name="Kiss B."/>
            <person name="Kocsube S."/>
            <person name="Kotiranta H."/>
            <person name="LaButti K.M."/>
            <person name="Lechner B.E."/>
            <person name="Liimatainen K."/>
            <person name="Lipzen A."/>
            <person name="Lukacs Z."/>
            <person name="Mihaltcheva S."/>
            <person name="Morgado L.N."/>
            <person name="Niskanen T."/>
            <person name="Noordeloos M.E."/>
            <person name="Ohm R.A."/>
            <person name="Ortiz-Santana B."/>
            <person name="Ovrebo C."/>
            <person name="Racz N."/>
            <person name="Riley R."/>
            <person name="Savchenko A."/>
            <person name="Shiryaev A."/>
            <person name="Soop K."/>
            <person name="Spirin V."/>
            <person name="Szebenyi C."/>
            <person name="Tomsovsky M."/>
            <person name="Tulloss R.E."/>
            <person name="Uehling J."/>
            <person name="Grigoriev I.V."/>
            <person name="Vagvolgyi C."/>
            <person name="Papp T."/>
            <person name="Martin F.M."/>
            <person name="Miettinen O."/>
            <person name="Hibbett D.S."/>
            <person name="Nagy L.G."/>
        </authorList>
    </citation>
    <scope>NUCLEOTIDE SEQUENCE [LARGE SCALE GENOMIC DNA]</scope>
    <source>
        <strain evidence="2 3">CBS 962.96</strain>
    </source>
</reference>
<sequence length="804" mass="90181">MLLLWMFRTGACHLGESIKTLLIEATLTQIPKGSSGSDATDQTPASESHRQSTSKIPSFLKTAKDRLSARDKLRKRAESTTEAADTFSPKFDPAVKTNAEALQMPHGRPDTKKRKNKKSTAPSADHDTRDSGDDRVTKKSKAASNTASTKFTVVLVGDTPAVDAGKATIPTVSQIQNKFGTNEAQFVTITQDDSAEDIKKAVIGAFTASGCPFAGDPAIIQNFTFLFRKSNGRGHQNTLARSTREKIDHDILKGLADHNTANGVNQQFPLRLYISLPSGSPKVSQDGQEELEDNSTDEESTMDTVKDSTSVADETQDQPIDPNEEDKPSSPPDNDSATDKTDEQPNASTPGDSTAICWIPIIARGVFYMESPDEAKNWYPTVPLGPYSRLLGPVERVRITLTANDDLEPLTQVLKDIMRDEDLVPSLGFVVDLSKVMRELSDDDFLSKFCLGPFGLHPSIQVLDIIYRRVSKNKEILDPKVFKPVFAKLGEVALAVHRMLRRFKDLVHVWEYAPPGYRQFFMLWSNPQKYFDSFQYPLEDTEHYNFVEQKPWETYKSKAWFERSIKQDLGSADSAADIDPSKIKRGSFCLDAIFDFMQEFLVHVYLPESQLHKELYSFFSLFCSVLAERVRRITEDTNTAKGDASEFDSGYNFEEYIYVSDNDEDNDNTKPYNTQGQASSSSSQSSGPKPKPKPRARQTAPPPPPPSLPAWERSLNSIREQFVNQKSFKGVQTLKAFEAIYTVFNDGPRHPKTTWSTDLGLLDHRKLWRRMCQIYHSDHAPSEEKTKYDKITALINEIKQEAGF</sequence>
<gene>
    <name evidence="2" type="ORF">K435DRAFT_791262</name>
</gene>
<dbReference type="Proteomes" id="UP000297245">
    <property type="component" value="Unassembled WGS sequence"/>
</dbReference>
<organism evidence="2 3">
    <name type="scientific">Dendrothele bispora (strain CBS 962.96)</name>
    <dbReference type="NCBI Taxonomy" id="1314807"/>
    <lineage>
        <taxon>Eukaryota</taxon>
        <taxon>Fungi</taxon>
        <taxon>Dikarya</taxon>
        <taxon>Basidiomycota</taxon>
        <taxon>Agaricomycotina</taxon>
        <taxon>Agaricomycetes</taxon>
        <taxon>Agaricomycetidae</taxon>
        <taxon>Agaricales</taxon>
        <taxon>Agaricales incertae sedis</taxon>
        <taxon>Dendrothele</taxon>
    </lineage>
</organism>
<feature type="region of interest" description="Disordered" evidence="1">
    <location>
        <begin position="279"/>
        <end position="352"/>
    </location>
</feature>
<feature type="compositionally biased region" description="Basic and acidic residues" evidence="1">
    <location>
        <begin position="124"/>
        <end position="137"/>
    </location>
</feature>
<proteinExistence type="predicted"/>